<dbReference type="AlphaFoldDB" id="A0A918F4C2"/>
<keyword evidence="1" id="KW-0378">Hydrolase</keyword>
<protein>
    <submittedName>
        <fullName evidence="3">Ribonuclease Z</fullName>
    </submittedName>
</protein>
<evidence type="ECO:0000313" key="4">
    <source>
        <dbReference type="Proteomes" id="UP000603865"/>
    </source>
</evidence>
<evidence type="ECO:0000313" key="3">
    <source>
        <dbReference type="EMBL" id="GGR06510.1"/>
    </source>
</evidence>
<comment type="caution">
    <text evidence="3">The sequence shown here is derived from an EMBL/GenBank/DDBJ whole genome shotgun (WGS) entry which is preliminary data.</text>
</comment>
<dbReference type="PANTHER" id="PTHR46018:SF2">
    <property type="entry name" value="ZINC PHOSPHODIESTERASE ELAC PROTEIN 1"/>
    <property type="match status" value="1"/>
</dbReference>
<accession>A0A918F4C2</accession>
<dbReference type="InterPro" id="IPR036866">
    <property type="entry name" value="RibonucZ/Hydroxyglut_hydro"/>
</dbReference>
<proteinExistence type="predicted"/>
<gene>
    <name evidence="3" type="ORF">GCM10008957_19140</name>
</gene>
<name>A0A918F4C2_9DEIO</name>
<dbReference type="PANTHER" id="PTHR46018">
    <property type="entry name" value="ZINC PHOSPHODIESTERASE ELAC PROTEIN 1"/>
    <property type="match status" value="1"/>
</dbReference>
<organism evidence="3 4">
    <name type="scientific">Deinococcus ruber</name>
    <dbReference type="NCBI Taxonomy" id="1848197"/>
    <lineage>
        <taxon>Bacteria</taxon>
        <taxon>Thermotogati</taxon>
        <taxon>Deinococcota</taxon>
        <taxon>Deinococci</taxon>
        <taxon>Deinococcales</taxon>
        <taxon>Deinococcaceae</taxon>
        <taxon>Deinococcus</taxon>
    </lineage>
</organism>
<evidence type="ECO:0000259" key="2">
    <source>
        <dbReference type="Pfam" id="PF12706"/>
    </source>
</evidence>
<dbReference type="Proteomes" id="UP000603865">
    <property type="component" value="Unassembled WGS sequence"/>
</dbReference>
<evidence type="ECO:0000256" key="1">
    <source>
        <dbReference type="ARBA" id="ARBA00022801"/>
    </source>
</evidence>
<dbReference type="CDD" id="cd07719">
    <property type="entry name" value="arylsulfatase_AtsA-like_MBL-fold"/>
    <property type="match status" value="1"/>
</dbReference>
<dbReference type="InterPro" id="IPR001279">
    <property type="entry name" value="Metallo-B-lactamas"/>
</dbReference>
<dbReference type="Pfam" id="PF12706">
    <property type="entry name" value="Lactamase_B_2"/>
    <property type="match status" value="1"/>
</dbReference>
<reference evidence="3" key="2">
    <citation type="submission" date="2020-09" db="EMBL/GenBank/DDBJ databases">
        <authorList>
            <person name="Sun Q."/>
            <person name="Ohkuma M."/>
        </authorList>
    </citation>
    <scope>NUCLEOTIDE SEQUENCE</scope>
    <source>
        <strain evidence="3">JCM 31311</strain>
    </source>
</reference>
<sequence>MFQELTEPNLVLPLHPDDFFVILLGTGTPRAYPNAAKPALVVVAGGRPLLFDCGSDTVRQLIGCGVMAQRIGDVFFTHHHYDHNAGFPDLFISSWRTHVGVMAGRSEPLRVYGPSNTRQIIGKFHDALSYDIGLRLSYNKSDAGGAEVVYRESDEGVLLDEGGVRVTAFGVDHHPASPAVGYSVEFAGRRVVISGDTRPVETTLTASRGASLLIHDAYNAAWLAEVRDANPDLAVQVMNPAKYHTTTLEAATLAATAGVPHLVLTHHIPVPRATPEAEASYTSGMAELYSGKITLGRDLMRLDVP</sequence>
<dbReference type="RefSeq" id="WP_189089746.1">
    <property type="nucleotide sequence ID" value="NZ_BMQL01000008.1"/>
</dbReference>
<dbReference type="SUPFAM" id="SSF56281">
    <property type="entry name" value="Metallo-hydrolase/oxidoreductase"/>
    <property type="match status" value="1"/>
</dbReference>
<dbReference type="EMBL" id="BMQL01000008">
    <property type="protein sequence ID" value="GGR06510.1"/>
    <property type="molecule type" value="Genomic_DNA"/>
</dbReference>
<dbReference type="GO" id="GO:0042781">
    <property type="term" value="F:3'-tRNA processing endoribonuclease activity"/>
    <property type="evidence" value="ECO:0007669"/>
    <property type="project" value="TreeGrafter"/>
</dbReference>
<dbReference type="Gene3D" id="3.60.15.10">
    <property type="entry name" value="Ribonuclease Z/Hydroxyacylglutathione hydrolase-like"/>
    <property type="match status" value="1"/>
</dbReference>
<dbReference type="InterPro" id="IPR044094">
    <property type="entry name" value="AtsA-like_MBL-fold"/>
</dbReference>
<keyword evidence="4" id="KW-1185">Reference proteome</keyword>
<reference evidence="3" key="1">
    <citation type="journal article" date="2014" name="Int. J. Syst. Evol. Microbiol.">
        <title>Complete genome sequence of Corynebacterium casei LMG S-19264T (=DSM 44701T), isolated from a smear-ripened cheese.</title>
        <authorList>
            <consortium name="US DOE Joint Genome Institute (JGI-PGF)"/>
            <person name="Walter F."/>
            <person name="Albersmeier A."/>
            <person name="Kalinowski J."/>
            <person name="Ruckert C."/>
        </authorList>
    </citation>
    <scope>NUCLEOTIDE SEQUENCE</scope>
    <source>
        <strain evidence="3">JCM 31311</strain>
    </source>
</reference>
<feature type="domain" description="Metallo-beta-lactamase" evidence="2">
    <location>
        <begin position="49"/>
        <end position="267"/>
    </location>
</feature>